<keyword evidence="3" id="KW-1185">Reference proteome</keyword>
<organism evidence="2 3">
    <name type="scientific">Marasmius crinis-equi</name>
    <dbReference type="NCBI Taxonomy" id="585013"/>
    <lineage>
        <taxon>Eukaryota</taxon>
        <taxon>Fungi</taxon>
        <taxon>Dikarya</taxon>
        <taxon>Basidiomycota</taxon>
        <taxon>Agaricomycotina</taxon>
        <taxon>Agaricomycetes</taxon>
        <taxon>Agaricomycetidae</taxon>
        <taxon>Agaricales</taxon>
        <taxon>Marasmiineae</taxon>
        <taxon>Marasmiaceae</taxon>
        <taxon>Marasmius</taxon>
    </lineage>
</organism>
<evidence type="ECO:0000313" key="3">
    <source>
        <dbReference type="Proteomes" id="UP001465976"/>
    </source>
</evidence>
<feature type="compositionally biased region" description="Basic and acidic residues" evidence="1">
    <location>
        <begin position="1"/>
        <end position="16"/>
    </location>
</feature>
<feature type="compositionally biased region" description="Polar residues" evidence="1">
    <location>
        <begin position="149"/>
        <end position="159"/>
    </location>
</feature>
<accession>A0ABR3FKP0</accession>
<reference evidence="2 3" key="1">
    <citation type="submission" date="2024-02" db="EMBL/GenBank/DDBJ databases">
        <title>A draft genome for the cacao thread blight pathogen Marasmius crinis-equi.</title>
        <authorList>
            <person name="Cohen S.P."/>
            <person name="Baruah I.K."/>
            <person name="Amoako-Attah I."/>
            <person name="Bukari Y."/>
            <person name="Meinhardt L.W."/>
            <person name="Bailey B.A."/>
        </authorList>
    </citation>
    <scope>NUCLEOTIDE SEQUENCE [LARGE SCALE GENOMIC DNA]</scope>
    <source>
        <strain evidence="2 3">GH-76</strain>
    </source>
</reference>
<sequence length="243" mass="27404">MPRLQVDSDSKPDRISGHSTTNSDGEADESWEGLTEDGSRSRKLLLAFELRGSAASPLTVPRHVPGIQLCANPDPASFHHVENTEDGLEKPIFFSFEGRRGTRDDPVVRMAYRAFTHQMRTNGTRARPRILQVQNPSSQSLSSHNSPSDYQSKVGTHTLPNKERREEEKEPGEKGERTSLWTIQTVSHISKWMPQQEHVLIVNVFVRMTAVGLWDKCVHCRGLPPGDVLRMPWLDITYTASPR</sequence>
<gene>
    <name evidence="2" type="ORF">V5O48_006015</name>
</gene>
<name>A0ABR3FKP0_9AGAR</name>
<evidence type="ECO:0000313" key="2">
    <source>
        <dbReference type="EMBL" id="KAL0575961.1"/>
    </source>
</evidence>
<comment type="caution">
    <text evidence="2">The sequence shown here is derived from an EMBL/GenBank/DDBJ whole genome shotgun (WGS) entry which is preliminary data.</text>
</comment>
<feature type="compositionally biased region" description="Acidic residues" evidence="1">
    <location>
        <begin position="25"/>
        <end position="35"/>
    </location>
</feature>
<dbReference type="Proteomes" id="UP001465976">
    <property type="component" value="Unassembled WGS sequence"/>
</dbReference>
<feature type="compositionally biased region" description="Basic and acidic residues" evidence="1">
    <location>
        <begin position="160"/>
        <end position="177"/>
    </location>
</feature>
<feature type="region of interest" description="Disordered" evidence="1">
    <location>
        <begin position="1"/>
        <end position="36"/>
    </location>
</feature>
<feature type="compositionally biased region" description="Low complexity" evidence="1">
    <location>
        <begin position="134"/>
        <end position="148"/>
    </location>
</feature>
<proteinExistence type="predicted"/>
<protein>
    <submittedName>
        <fullName evidence="2">Uncharacterized protein</fullName>
    </submittedName>
</protein>
<evidence type="ECO:0000256" key="1">
    <source>
        <dbReference type="SAM" id="MobiDB-lite"/>
    </source>
</evidence>
<dbReference type="EMBL" id="JBAHYK010000258">
    <property type="protein sequence ID" value="KAL0575961.1"/>
    <property type="molecule type" value="Genomic_DNA"/>
</dbReference>
<feature type="region of interest" description="Disordered" evidence="1">
    <location>
        <begin position="134"/>
        <end position="178"/>
    </location>
</feature>